<evidence type="ECO:0000313" key="2">
    <source>
        <dbReference type="EMBL" id="KAJ8992432.1"/>
    </source>
</evidence>
<feature type="compositionally biased region" description="Polar residues" evidence="1">
    <location>
        <begin position="755"/>
        <end position="776"/>
    </location>
</feature>
<proteinExistence type="predicted"/>
<comment type="caution">
    <text evidence="2">The sequence shown here is derived from an EMBL/GenBank/DDBJ whole genome shotgun (WGS) entry which is preliminary data.</text>
</comment>
<feature type="compositionally biased region" description="Polar residues" evidence="1">
    <location>
        <begin position="870"/>
        <end position="887"/>
    </location>
</feature>
<gene>
    <name evidence="2" type="ORF">HRR80_003535</name>
</gene>
<organism evidence="2 3">
    <name type="scientific">Exophiala dermatitidis</name>
    <name type="common">Black yeast-like fungus</name>
    <name type="synonym">Wangiella dermatitidis</name>
    <dbReference type="NCBI Taxonomy" id="5970"/>
    <lineage>
        <taxon>Eukaryota</taxon>
        <taxon>Fungi</taxon>
        <taxon>Dikarya</taxon>
        <taxon>Ascomycota</taxon>
        <taxon>Pezizomycotina</taxon>
        <taxon>Eurotiomycetes</taxon>
        <taxon>Chaetothyriomycetidae</taxon>
        <taxon>Chaetothyriales</taxon>
        <taxon>Herpotrichiellaceae</taxon>
        <taxon>Exophiala</taxon>
    </lineage>
</organism>
<feature type="compositionally biased region" description="Polar residues" evidence="1">
    <location>
        <begin position="685"/>
        <end position="707"/>
    </location>
</feature>
<feature type="region of interest" description="Disordered" evidence="1">
    <location>
        <begin position="842"/>
        <end position="925"/>
    </location>
</feature>
<feature type="region of interest" description="Disordered" evidence="1">
    <location>
        <begin position="1"/>
        <end position="68"/>
    </location>
</feature>
<evidence type="ECO:0000313" key="3">
    <source>
        <dbReference type="Proteomes" id="UP001161757"/>
    </source>
</evidence>
<dbReference type="Proteomes" id="UP001161757">
    <property type="component" value="Unassembled WGS sequence"/>
</dbReference>
<dbReference type="EMBL" id="JAJGCB010000005">
    <property type="protein sequence ID" value="KAJ8992432.1"/>
    <property type="molecule type" value="Genomic_DNA"/>
</dbReference>
<reference evidence="2" key="1">
    <citation type="submission" date="2023-01" db="EMBL/GenBank/DDBJ databases">
        <title>Exophiala dermititidis isolated from Cystic Fibrosis Patient.</title>
        <authorList>
            <person name="Kurbessoian T."/>
            <person name="Crocker A."/>
            <person name="Murante D."/>
            <person name="Hogan D.A."/>
            <person name="Stajich J.E."/>
        </authorList>
    </citation>
    <scope>NUCLEOTIDE SEQUENCE</scope>
    <source>
        <strain evidence="2">Ex8</strain>
    </source>
</reference>
<feature type="region of interest" description="Disordered" evidence="1">
    <location>
        <begin position="582"/>
        <end position="629"/>
    </location>
</feature>
<name>A0AAN6IVQ9_EXODE</name>
<feature type="compositionally biased region" description="Low complexity" evidence="1">
    <location>
        <begin position="896"/>
        <end position="905"/>
    </location>
</feature>
<evidence type="ECO:0000256" key="1">
    <source>
        <dbReference type="SAM" id="MobiDB-lite"/>
    </source>
</evidence>
<dbReference type="InterPro" id="IPR012677">
    <property type="entry name" value="Nucleotide-bd_a/b_plait_sf"/>
</dbReference>
<evidence type="ECO:0008006" key="4">
    <source>
        <dbReference type="Google" id="ProtNLM"/>
    </source>
</evidence>
<feature type="compositionally biased region" description="Basic and acidic residues" evidence="1">
    <location>
        <begin position="599"/>
        <end position="613"/>
    </location>
</feature>
<feature type="compositionally biased region" description="Acidic residues" evidence="1">
    <location>
        <begin position="906"/>
        <end position="915"/>
    </location>
</feature>
<feature type="compositionally biased region" description="Low complexity" evidence="1">
    <location>
        <begin position="842"/>
        <end position="854"/>
    </location>
</feature>
<accession>A0AAN6IVQ9</accession>
<sequence length="925" mass="99524">MMLGQGPFPPAGPQRVGRGGRPLHRGPGGPGAGFYPVHQTDLSFPPSFGPNNPQQPPPTWSGPGMPQFGPAMDMMAGNIIALPSPAWVPQEPGNMLIPPAPMFNQNEVFGPVNPMAPGLVVPFDPSSDPPFIDRTVLHQPRAYGVIRIKNIPFALTVSEVHQFICKYVHADDLIKPHQDGYPIHIVMERSTGKTMDCYVEIVSPEVAAEAWERGFSYGPCRYPKLGQRHVVVELSNQAELMRDLFPRARSVVWDQGKQGVPTTAQVIDPYSSGFAGFFTAEEMGGVVRHAENPQRSPFASRNLQRTYESTISTLYKFPWSTTSMYTMNQRDILFKTYARQLEILAYKVERETHLGADREVGLDVKLLMDFLFAGMNCPGFSERQKAAIADCSRQVGPGFGPSVHARNWPFQALGPHPITLPDQEVAMWFEVLNLGMVEMERDNPQTIGIPPNLKVVRDNKGYILFTYTEAGGQLPRAQYAALEKRFMEKMMHKGWISYMHQSGIALPPGFEENFQVSTDDAADNENGIAGEDQVITKLGQSGEATNKAIESFAELLKVTHGEEYVKAMGDNASDNTAKLFTPEQKDSASLGTEFGPKLLHGETKGSPGKPHDGHHSHRQSLSYVSKTPGKKYVGLSPPLDLERLPHSEPKQVYRKTQRHLSDSALDSAFSGLNIGGEHFGLSPPRVTTTRKGSPVLQASSNASTVTSGVFEVPPRERRAVSIRAPDGTAVPLPNQAEAGTSVGFAPNVANGSGGLNTPQSSKSGTPVSEPSPTSKLATPHGSGANGRLANTASNNTGSGASAIVQTNGGNRKLNPSPVIKAKAGGPSLGHARNYGIGATPTFGASSASTTPASGRRMVAESGSPLERGTGKSSGATPGTSGSNTDSFRPTARGRARSAFAGFGEPINEEEWEEVEGQVRRGRARG</sequence>
<protein>
    <recommendedName>
        <fullName evidence="4">RRM domain-containing protein</fullName>
    </recommendedName>
</protein>
<dbReference type="Gene3D" id="3.30.70.330">
    <property type="match status" value="1"/>
</dbReference>
<feature type="compositionally biased region" description="Polar residues" evidence="1">
    <location>
        <begin position="788"/>
        <end position="809"/>
    </location>
</feature>
<feature type="region of interest" description="Disordered" evidence="1">
    <location>
        <begin position="680"/>
        <end position="825"/>
    </location>
</feature>
<dbReference type="AlphaFoldDB" id="A0AAN6IVQ9"/>